<accession>A0ABU5QSZ4</accession>
<sequence length="290" mass="33945">MVNYLDFYKSAKEYLIKIKSASEQDFKSVEESDILEIENLIGKKISSLLRCFLNIFGKTTKRIPDGLPINLDKIKDAYYKSSEKLSILESTDFKVYTDGKKIVDGKVVEIDDTIEGAHLEVVNLLELLDIEDFLFLSINENTTFINSKEEDPIIHYFIGTSALTSSMLPLSAHFRAMLFNEILPKLGWNPNIYKDKNGNLKNDLSPYYKELFRKISSIDISNLQWASIYDKIFMEGWPYDSQFPIHIFQERRREFYHINSIVEKQNGYILTIDEFEWKFIDFLKQQGYNL</sequence>
<dbReference type="EMBL" id="JAYFUL010000038">
    <property type="protein sequence ID" value="MEA5259839.1"/>
    <property type="molecule type" value="Genomic_DNA"/>
</dbReference>
<proteinExistence type="predicted"/>
<dbReference type="RefSeq" id="WP_323251808.1">
    <property type="nucleotide sequence ID" value="NZ_JAYFUL010000038.1"/>
</dbReference>
<reference evidence="1 2" key="1">
    <citation type="submission" date="2023-12" db="EMBL/GenBank/DDBJ databases">
        <title>Novel species of the genus Arcicella isolated from rivers.</title>
        <authorList>
            <person name="Lu H."/>
        </authorList>
    </citation>
    <scope>NUCLEOTIDE SEQUENCE [LARGE SCALE GENOMIC DNA]</scope>
    <source>
        <strain evidence="1 2">LMG 21963</strain>
    </source>
</reference>
<dbReference type="Proteomes" id="UP001304671">
    <property type="component" value="Unassembled WGS sequence"/>
</dbReference>
<name>A0ABU5QSZ4_9BACT</name>
<keyword evidence="2" id="KW-1185">Reference proteome</keyword>
<organism evidence="1 2">
    <name type="scientific">Arcicella aquatica</name>
    <dbReference type="NCBI Taxonomy" id="217141"/>
    <lineage>
        <taxon>Bacteria</taxon>
        <taxon>Pseudomonadati</taxon>
        <taxon>Bacteroidota</taxon>
        <taxon>Cytophagia</taxon>
        <taxon>Cytophagales</taxon>
        <taxon>Flectobacillaceae</taxon>
        <taxon>Arcicella</taxon>
    </lineage>
</organism>
<gene>
    <name evidence="1" type="ORF">VB264_18725</name>
</gene>
<protein>
    <submittedName>
        <fullName evidence="1">Uncharacterized protein</fullName>
    </submittedName>
</protein>
<evidence type="ECO:0000313" key="1">
    <source>
        <dbReference type="EMBL" id="MEA5259839.1"/>
    </source>
</evidence>
<evidence type="ECO:0000313" key="2">
    <source>
        <dbReference type="Proteomes" id="UP001304671"/>
    </source>
</evidence>
<comment type="caution">
    <text evidence="1">The sequence shown here is derived from an EMBL/GenBank/DDBJ whole genome shotgun (WGS) entry which is preliminary data.</text>
</comment>